<dbReference type="AlphaFoldDB" id="A0A2M4CBS7"/>
<feature type="chain" id="PRO_5014740257" evidence="1">
    <location>
        <begin position="16"/>
        <end position="79"/>
    </location>
</feature>
<dbReference type="EMBL" id="GGFJ01013655">
    <property type="protein sequence ID" value="MBW62796.1"/>
    <property type="molecule type" value="Transcribed_RNA"/>
</dbReference>
<evidence type="ECO:0000313" key="2">
    <source>
        <dbReference type="EMBL" id="MBW62796.1"/>
    </source>
</evidence>
<reference evidence="2" key="1">
    <citation type="submission" date="2018-01" db="EMBL/GenBank/DDBJ databases">
        <title>An insight into the sialome of Amazonian anophelines.</title>
        <authorList>
            <person name="Ribeiro J.M."/>
            <person name="Scarpassa V."/>
            <person name="Calvo E."/>
        </authorList>
    </citation>
    <scope>NUCLEOTIDE SEQUENCE</scope>
    <source>
        <tissue evidence="2">Salivary glands</tissue>
    </source>
</reference>
<keyword evidence="1" id="KW-0732">Signal</keyword>
<proteinExistence type="predicted"/>
<organism evidence="2">
    <name type="scientific">Anopheles marajoara</name>
    <dbReference type="NCBI Taxonomy" id="58244"/>
    <lineage>
        <taxon>Eukaryota</taxon>
        <taxon>Metazoa</taxon>
        <taxon>Ecdysozoa</taxon>
        <taxon>Arthropoda</taxon>
        <taxon>Hexapoda</taxon>
        <taxon>Insecta</taxon>
        <taxon>Pterygota</taxon>
        <taxon>Neoptera</taxon>
        <taxon>Endopterygota</taxon>
        <taxon>Diptera</taxon>
        <taxon>Nematocera</taxon>
        <taxon>Culicoidea</taxon>
        <taxon>Culicidae</taxon>
        <taxon>Anophelinae</taxon>
        <taxon>Anopheles</taxon>
    </lineage>
</organism>
<feature type="signal peptide" evidence="1">
    <location>
        <begin position="1"/>
        <end position="15"/>
    </location>
</feature>
<evidence type="ECO:0000256" key="1">
    <source>
        <dbReference type="SAM" id="SignalP"/>
    </source>
</evidence>
<name>A0A2M4CBS7_9DIPT</name>
<sequence length="79" mass="8695">MFCFLLFVPCRHLKATMLAKVTVKLNASGDNNVTVAIVTQFTACLSVYRFCCFCSTPFSDNLNSLDALSLSLSPLCTNY</sequence>
<protein>
    <submittedName>
        <fullName evidence="2">Putative secreted protein</fullName>
    </submittedName>
</protein>
<accession>A0A2M4CBS7</accession>